<proteinExistence type="predicted"/>
<sequence length="60" mass="7116">MIRHHTSQNRTALNPLTFPKPAGMLEEDEMFFDFILNLLNLSQMDINRTHIHQTESRCFN</sequence>
<dbReference type="EMBL" id="CAWYQH010000046">
    <property type="protein sequence ID" value="CAK8678122.1"/>
    <property type="molecule type" value="Genomic_DNA"/>
</dbReference>
<name>A0ABP0FIF3_CLALP</name>
<comment type="caution">
    <text evidence="1">The sequence shown here is derived from an EMBL/GenBank/DDBJ whole genome shotgun (WGS) entry which is preliminary data.</text>
</comment>
<reference evidence="1 2" key="1">
    <citation type="submission" date="2024-02" db="EMBL/GenBank/DDBJ databases">
        <authorList>
            <person name="Daric V."/>
            <person name="Darras S."/>
        </authorList>
    </citation>
    <scope>NUCLEOTIDE SEQUENCE [LARGE SCALE GENOMIC DNA]</scope>
</reference>
<organism evidence="1 2">
    <name type="scientific">Clavelina lepadiformis</name>
    <name type="common">Light-bulb sea squirt</name>
    <name type="synonym">Ascidia lepadiformis</name>
    <dbReference type="NCBI Taxonomy" id="159417"/>
    <lineage>
        <taxon>Eukaryota</taxon>
        <taxon>Metazoa</taxon>
        <taxon>Chordata</taxon>
        <taxon>Tunicata</taxon>
        <taxon>Ascidiacea</taxon>
        <taxon>Aplousobranchia</taxon>
        <taxon>Clavelinidae</taxon>
        <taxon>Clavelina</taxon>
    </lineage>
</organism>
<evidence type="ECO:0000313" key="2">
    <source>
        <dbReference type="Proteomes" id="UP001642483"/>
    </source>
</evidence>
<protein>
    <submittedName>
        <fullName evidence="1">Uncharacterized protein</fullName>
    </submittedName>
</protein>
<evidence type="ECO:0000313" key="1">
    <source>
        <dbReference type="EMBL" id="CAK8678122.1"/>
    </source>
</evidence>
<dbReference type="Proteomes" id="UP001642483">
    <property type="component" value="Unassembled WGS sequence"/>
</dbReference>
<accession>A0ABP0FIF3</accession>
<gene>
    <name evidence="1" type="ORF">CVLEPA_LOCUS8073</name>
</gene>
<keyword evidence="2" id="KW-1185">Reference proteome</keyword>